<sequence>MPSVLLTESIAVELGAVEPWPDDVKLYQPYEVEQILLPDNASCLSVQAFLKMASLDFQVQMRSNAESMSPSGKVPFIRCGAFVVAEMDPIVAFVNTKGIRLNDHLSDAEKADMRAYMSLVNSVLANAELYICWCHNETFQEVTKPRYGSVYPWPLNHVLCWRKKKSIKKKLASVQWLDKSLEEVYEEVNNCCHAVSERLGTQKYFFGERPTELDALVFGHFFSIITTPLPDNRLAATVRGYQNLIDLCKTVDEKFFQKKQEE</sequence>
<feature type="domain" description="Metaxin glutathione S-transferase" evidence="9">
    <location>
        <begin position="189"/>
        <end position="250"/>
    </location>
</feature>
<dbReference type="SFLD" id="SFLDG01180">
    <property type="entry name" value="SUF1"/>
    <property type="match status" value="1"/>
</dbReference>
<evidence type="ECO:0000256" key="2">
    <source>
        <dbReference type="ARBA" id="ARBA00009170"/>
    </source>
</evidence>
<evidence type="ECO:0000256" key="3">
    <source>
        <dbReference type="ARBA" id="ARBA00022448"/>
    </source>
</evidence>
<dbReference type="CDD" id="cd03211">
    <property type="entry name" value="GST_C_Metaxin2"/>
    <property type="match status" value="1"/>
</dbReference>
<comment type="similarity">
    <text evidence="2">Belongs to the metaxin family.</text>
</comment>
<dbReference type="InterPro" id="IPR036282">
    <property type="entry name" value="Glutathione-S-Trfase_C_sf"/>
</dbReference>
<name>A0ABM1BAS5_LIMPO</name>
<evidence type="ECO:0000256" key="6">
    <source>
        <dbReference type="ARBA" id="ARBA00023128"/>
    </source>
</evidence>
<dbReference type="InterPro" id="IPR040079">
    <property type="entry name" value="Glutathione_S-Trfase"/>
</dbReference>
<dbReference type="SFLD" id="SFLDS00019">
    <property type="entry name" value="Glutathione_Transferase_(cytos"/>
    <property type="match status" value="1"/>
</dbReference>
<evidence type="ECO:0000313" key="11">
    <source>
        <dbReference type="RefSeq" id="XP_013778267.1"/>
    </source>
</evidence>
<protein>
    <submittedName>
        <fullName evidence="11">Metaxin-2-like</fullName>
    </submittedName>
</protein>
<dbReference type="Proteomes" id="UP000694941">
    <property type="component" value="Unplaced"/>
</dbReference>
<comment type="subcellular location">
    <subcellularLocation>
        <location evidence="1">Mitochondrion outer membrane</location>
    </subcellularLocation>
</comment>
<keyword evidence="6" id="KW-0496">Mitochondrion</keyword>
<evidence type="ECO:0000259" key="8">
    <source>
        <dbReference type="Pfam" id="PF10568"/>
    </source>
</evidence>
<dbReference type="Pfam" id="PF17171">
    <property type="entry name" value="GST_C_6"/>
    <property type="match status" value="1"/>
</dbReference>
<organism evidence="10 11">
    <name type="scientific">Limulus polyphemus</name>
    <name type="common">Atlantic horseshoe crab</name>
    <dbReference type="NCBI Taxonomy" id="6850"/>
    <lineage>
        <taxon>Eukaryota</taxon>
        <taxon>Metazoa</taxon>
        <taxon>Ecdysozoa</taxon>
        <taxon>Arthropoda</taxon>
        <taxon>Chelicerata</taxon>
        <taxon>Merostomata</taxon>
        <taxon>Xiphosura</taxon>
        <taxon>Limulidae</taxon>
        <taxon>Limulus</taxon>
    </lineage>
</organism>
<proteinExistence type="inferred from homology"/>
<gene>
    <name evidence="11" type="primary">LOC106462849</name>
</gene>
<reference evidence="11" key="1">
    <citation type="submission" date="2025-08" db="UniProtKB">
        <authorList>
            <consortium name="RefSeq"/>
        </authorList>
    </citation>
    <scope>IDENTIFICATION</scope>
    <source>
        <tissue evidence="11">Muscle</tissue>
    </source>
</reference>
<evidence type="ECO:0000256" key="1">
    <source>
        <dbReference type="ARBA" id="ARBA00004294"/>
    </source>
</evidence>
<evidence type="ECO:0000256" key="5">
    <source>
        <dbReference type="ARBA" id="ARBA00022927"/>
    </source>
</evidence>
<evidence type="ECO:0000256" key="7">
    <source>
        <dbReference type="ARBA" id="ARBA00023136"/>
    </source>
</evidence>
<dbReference type="RefSeq" id="XP_013778267.1">
    <property type="nucleotide sequence ID" value="XM_013922813.2"/>
</dbReference>
<evidence type="ECO:0000313" key="10">
    <source>
        <dbReference type="Proteomes" id="UP000694941"/>
    </source>
</evidence>
<dbReference type="InterPro" id="IPR050931">
    <property type="entry name" value="Mito_Protein_Transport_Metaxin"/>
</dbReference>
<keyword evidence="7" id="KW-0472">Membrane</keyword>
<dbReference type="PANTHER" id="PTHR12289">
    <property type="entry name" value="METAXIN RELATED"/>
    <property type="match status" value="1"/>
</dbReference>
<keyword evidence="3" id="KW-0813">Transport</keyword>
<dbReference type="CDD" id="cd03079">
    <property type="entry name" value="GST_N_Metaxin2"/>
    <property type="match status" value="1"/>
</dbReference>
<keyword evidence="10" id="KW-1185">Reference proteome</keyword>
<evidence type="ECO:0000256" key="4">
    <source>
        <dbReference type="ARBA" id="ARBA00022787"/>
    </source>
</evidence>
<keyword evidence="5" id="KW-0653">Protein transport</keyword>
<accession>A0ABM1BAS5</accession>
<dbReference type="InterPro" id="IPR019564">
    <property type="entry name" value="Sam37/metaxin_N"/>
</dbReference>
<evidence type="ECO:0000259" key="9">
    <source>
        <dbReference type="Pfam" id="PF17171"/>
    </source>
</evidence>
<dbReference type="InterPro" id="IPR033468">
    <property type="entry name" value="Metaxin_GST"/>
</dbReference>
<dbReference type="Pfam" id="PF10568">
    <property type="entry name" value="Tom37"/>
    <property type="match status" value="1"/>
</dbReference>
<dbReference type="GeneID" id="106462849"/>
<dbReference type="PANTHER" id="PTHR12289:SF38">
    <property type="entry name" value="METAXIN-2"/>
    <property type="match status" value="1"/>
</dbReference>
<feature type="domain" description="Mitochondrial outer membrane transport complex Sam37/metaxin N-terminal" evidence="8">
    <location>
        <begin position="43"/>
        <end position="163"/>
    </location>
</feature>
<dbReference type="SUPFAM" id="SSF47616">
    <property type="entry name" value="GST C-terminal domain-like"/>
    <property type="match status" value="1"/>
</dbReference>
<keyword evidence="4" id="KW-1000">Mitochondrion outer membrane</keyword>